<protein>
    <recommendedName>
        <fullName evidence="1">Ribonuclease H2 subunit B wHTH domain-containing protein</fullName>
    </recommendedName>
</protein>
<dbReference type="Pfam" id="PF09468">
    <property type="entry name" value="RNase_H2-Ydr279"/>
    <property type="match status" value="1"/>
</dbReference>
<accession>A0A099NZU8</accession>
<dbReference type="GO" id="GO:0005654">
    <property type="term" value="C:nucleoplasm"/>
    <property type="evidence" value="ECO:0007669"/>
    <property type="project" value="TreeGrafter"/>
</dbReference>
<evidence type="ECO:0000313" key="3">
    <source>
        <dbReference type="Proteomes" id="UP000029867"/>
    </source>
</evidence>
<gene>
    <name evidence="2" type="ORF">JL09_g2511</name>
</gene>
<dbReference type="PANTHER" id="PTHR13383:SF11">
    <property type="entry name" value="RIBONUCLEASE H2 SUBUNIT B"/>
    <property type="match status" value="1"/>
</dbReference>
<dbReference type="VEuPathDB" id="FungiDB:C5L36_0D02230"/>
<dbReference type="EMBL" id="JQFK01000021">
    <property type="protein sequence ID" value="KGK38323.1"/>
    <property type="molecule type" value="Genomic_DNA"/>
</dbReference>
<dbReference type="InterPro" id="IPR019024">
    <property type="entry name" value="RNase_H2_suB_wHTH"/>
</dbReference>
<dbReference type="AlphaFoldDB" id="A0A099NZU8"/>
<sequence length="345" mass="39965">MEDPLVPLEKDTIRVVITPQEHSENNSSWVYTSKELIHPVSQERNTFVIARDGCNPITELYAMDKINWRNQTIKNNSSTPDGKPYSCLFITYPLSTATSVPATVLGKHPDIYVMSSFSPLFFLIAYFKSAMVKAQNDGENKRLLSYEDLIEIICNDDETISMFVNEFQMDLRPYLECICELVSLPSMDSDDESTDPFYKPSLDKILNIIDERINSLVHLFQTENGIASLKWRMDTMYPKGLTDELRSLFWKRQAISIMSLFVDEWYINEACKKFNYKFTELDQFISASKVDQQAQQAMDESLEMMHEGMIKSNNKRFKPTPKKINTTEKKKTGALDMFFKRKESN</sequence>
<dbReference type="Proteomes" id="UP000029867">
    <property type="component" value="Unassembled WGS sequence"/>
</dbReference>
<reference evidence="3" key="1">
    <citation type="journal article" date="2014" name="Microb. Cell Fact.">
        <title>Exploiting Issatchenkia orientalis SD108 for succinic acid production.</title>
        <authorList>
            <person name="Xiao H."/>
            <person name="Shao Z."/>
            <person name="Jiang Y."/>
            <person name="Dole S."/>
            <person name="Zhao H."/>
        </authorList>
    </citation>
    <scope>NUCLEOTIDE SEQUENCE [LARGE SCALE GENOMIC DNA]</scope>
    <source>
        <strain evidence="3">SD108</strain>
    </source>
</reference>
<evidence type="ECO:0000313" key="2">
    <source>
        <dbReference type="EMBL" id="KGK38323.1"/>
    </source>
</evidence>
<evidence type="ECO:0000259" key="1">
    <source>
        <dbReference type="Pfam" id="PF09468"/>
    </source>
</evidence>
<dbReference type="GO" id="GO:0006401">
    <property type="term" value="P:RNA catabolic process"/>
    <property type="evidence" value="ECO:0007669"/>
    <property type="project" value="TreeGrafter"/>
</dbReference>
<dbReference type="Gene3D" id="1.10.20.120">
    <property type="match status" value="1"/>
</dbReference>
<dbReference type="InterPro" id="IPR040456">
    <property type="entry name" value="RNase_H2_suB"/>
</dbReference>
<name>A0A099NZU8_PICKU</name>
<dbReference type="GO" id="GO:0032299">
    <property type="term" value="C:ribonuclease H2 complex"/>
    <property type="evidence" value="ECO:0007669"/>
    <property type="project" value="InterPro"/>
</dbReference>
<proteinExistence type="predicted"/>
<comment type="caution">
    <text evidence="2">The sequence shown here is derived from an EMBL/GenBank/DDBJ whole genome shotgun (WGS) entry which is preliminary data.</text>
</comment>
<dbReference type="PANTHER" id="PTHR13383">
    <property type="entry name" value="RIBONUCLEASE H2 SUBUNIT B"/>
    <property type="match status" value="1"/>
</dbReference>
<organism evidence="2 3">
    <name type="scientific">Pichia kudriavzevii</name>
    <name type="common">Yeast</name>
    <name type="synonym">Issatchenkia orientalis</name>
    <dbReference type="NCBI Taxonomy" id="4909"/>
    <lineage>
        <taxon>Eukaryota</taxon>
        <taxon>Fungi</taxon>
        <taxon>Dikarya</taxon>
        <taxon>Ascomycota</taxon>
        <taxon>Saccharomycotina</taxon>
        <taxon>Pichiomycetes</taxon>
        <taxon>Pichiales</taxon>
        <taxon>Pichiaceae</taxon>
        <taxon>Pichia</taxon>
    </lineage>
</organism>
<dbReference type="HOGENOM" id="CLU_804260_0_0_1"/>
<feature type="domain" description="Ribonuclease H2 subunit B wHTH" evidence="1">
    <location>
        <begin position="121"/>
        <end position="219"/>
    </location>
</feature>